<evidence type="ECO:0000313" key="2">
    <source>
        <dbReference type="Proteomes" id="UP001462502"/>
    </source>
</evidence>
<proteinExistence type="predicted"/>
<evidence type="ECO:0000313" key="1">
    <source>
        <dbReference type="EMBL" id="MEO9387089.1"/>
    </source>
</evidence>
<comment type="caution">
    <text evidence="1">The sequence shown here is derived from an EMBL/GenBank/DDBJ whole genome shotgun (WGS) entry which is preliminary data.</text>
</comment>
<protein>
    <submittedName>
        <fullName evidence="1">Uncharacterized protein</fullName>
    </submittedName>
</protein>
<sequence length="82" mass="8871">MIRVKPTITADASAIFQGFSWANSKPAPSRASVEKQAQQDKGKRAKLQDVVTEYVNSGDWCDDSAVIVGAIDPDQFSLTLEA</sequence>
<name>A0ABV0J0M4_9NEIS</name>
<dbReference type="EMBL" id="JBDXMI010000007">
    <property type="protein sequence ID" value="MEO9387089.1"/>
    <property type="molecule type" value="Genomic_DNA"/>
</dbReference>
<dbReference type="Proteomes" id="UP001462502">
    <property type="component" value="Unassembled WGS sequence"/>
</dbReference>
<reference evidence="1 2" key="1">
    <citation type="submission" date="2024-05" db="EMBL/GenBank/DDBJ databases">
        <authorList>
            <person name="De Oliveira J.P."/>
            <person name="Noriler S.A."/>
            <person name="De Oliveira A.G."/>
            <person name="Sipoli D.S."/>
        </authorList>
    </citation>
    <scope>NUCLEOTIDE SEQUENCE [LARGE SCALE GENOMIC DNA]</scope>
    <source>
        <strain evidence="1 2">LABIM192</strain>
    </source>
</reference>
<dbReference type="RefSeq" id="WP_347938061.1">
    <property type="nucleotide sequence ID" value="NZ_JBDXMI010000007.1"/>
</dbReference>
<accession>A0ABV0J0M4</accession>
<gene>
    <name evidence="1" type="ORF">ABI908_23630</name>
</gene>
<organism evidence="1 2">
    <name type="scientific">Chromobacterium phragmitis</name>
    <dbReference type="NCBI Taxonomy" id="2202141"/>
    <lineage>
        <taxon>Bacteria</taxon>
        <taxon>Pseudomonadati</taxon>
        <taxon>Pseudomonadota</taxon>
        <taxon>Betaproteobacteria</taxon>
        <taxon>Neisseriales</taxon>
        <taxon>Chromobacteriaceae</taxon>
        <taxon>Chromobacterium</taxon>
    </lineage>
</organism>
<keyword evidence="2" id="KW-1185">Reference proteome</keyword>